<dbReference type="Proteomes" id="UP000075920">
    <property type="component" value="Unassembled WGS sequence"/>
</dbReference>
<reference evidence="2" key="1">
    <citation type="submission" date="2013-03" db="EMBL/GenBank/DDBJ databases">
        <title>The Genome Sequence of Anopheles minimus MINIMUS1.</title>
        <authorList>
            <consortium name="The Broad Institute Genomics Platform"/>
            <person name="Neafsey D.E."/>
            <person name="Walton C."/>
            <person name="Walker B."/>
            <person name="Young S.K."/>
            <person name="Zeng Q."/>
            <person name="Gargeya S."/>
            <person name="Fitzgerald M."/>
            <person name="Haas B."/>
            <person name="Abouelleil A."/>
            <person name="Allen A.W."/>
            <person name="Alvarado L."/>
            <person name="Arachchi H.M."/>
            <person name="Berlin A.M."/>
            <person name="Chapman S.B."/>
            <person name="Gainer-Dewar J."/>
            <person name="Goldberg J."/>
            <person name="Griggs A."/>
            <person name="Gujja S."/>
            <person name="Hansen M."/>
            <person name="Howarth C."/>
            <person name="Imamovic A."/>
            <person name="Ireland A."/>
            <person name="Larimer J."/>
            <person name="McCowan C."/>
            <person name="Murphy C."/>
            <person name="Pearson M."/>
            <person name="Poon T.W."/>
            <person name="Priest M."/>
            <person name="Roberts A."/>
            <person name="Saif S."/>
            <person name="Shea T."/>
            <person name="Sisk P."/>
            <person name="Sykes S."/>
            <person name="Wortman J."/>
            <person name="Nusbaum C."/>
            <person name="Birren B."/>
        </authorList>
    </citation>
    <scope>NUCLEOTIDE SEQUENCE [LARGE SCALE GENOMIC DNA]</scope>
    <source>
        <strain evidence="2">MINIMUS1</strain>
    </source>
</reference>
<evidence type="ECO:0000313" key="2">
    <source>
        <dbReference type="Proteomes" id="UP000075920"/>
    </source>
</evidence>
<organism evidence="1 2">
    <name type="scientific">Anopheles minimus</name>
    <dbReference type="NCBI Taxonomy" id="112268"/>
    <lineage>
        <taxon>Eukaryota</taxon>
        <taxon>Metazoa</taxon>
        <taxon>Ecdysozoa</taxon>
        <taxon>Arthropoda</taxon>
        <taxon>Hexapoda</taxon>
        <taxon>Insecta</taxon>
        <taxon>Pterygota</taxon>
        <taxon>Neoptera</taxon>
        <taxon>Endopterygota</taxon>
        <taxon>Diptera</taxon>
        <taxon>Nematocera</taxon>
        <taxon>Culicoidea</taxon>
        <taxon>Culicidae</taxon>
        <taxon>Anophelinae</taxon>
        <taxon>Anopheles</taxon>
    </lineage>
</organism>
<dbReference type="AlphaFoldDB" id="A0A182VTY1"/>
<reference evidence="1" key="2">
    <citation type="submission" date="2020-05" db="UniProtKB">
        <authorList>
            <consortium name="EnsemblMetazoa"/>
        </authorList>
    </citation>
    <scope>IDENTIFICATION</scope>
    <source>
        <strain evidence="1">MINIMUS1</strain>
    </source>
</reference>
<dbReference type="VEuPathDB" id="VectorBase:AMIN001524"/>
<name>A0A182VTY1_9DIPT</name>
<keyword evidence="2" id="KW-1185">Reference proteome</keyword>
<protein>
    <submittedName>
        <fullName evidence="1">Uncharacterized protein</fullName>
    </submittedName>
</protein>
<evidence type="ECO:0000313" key="1">
    <source>
        <dbReference type="EnsemblMetazoa" id="AMIN001524-PA"/>
    </source>
</evidence>
<proteinExistence type="predicted"/>
<sequence>MIASIEAIGVVDSLEDIILVGLLEDMLVVPSLEVLRVVASLEDDAVVDSLVTDALAVDPPLLVVGLLEDMVVIVSLAVDVGESVNIVNPDAKADIGGSSINGFVKELVGFNDYVQNQHQVVRTAIIIIFTLIRSDWSSSLCATEQNRNKKLD</sequence>
<accession>A0A182VTY1</accession>
<dbReference type="EnsemblMetazoa" id="AMIN001524-RA">
    <property type="protein sequence ID" value="AMIN001524-PA"/>
    <property type="gene ID" value="AMIN001524"/>
</dbReference>